<evidence type="ECO:0000313" key="1">
    <source>
        <dbReference type="EMBL" id="KAI0089386.1"/>
    </source>
</evidence>
<comment type="caution">
    <text evidence="1">The sequence shown here is derived from an EMBL/GenBank/DDBJ whole genome shotgun (WGS) entry which is preliminary data.</text>
</comment>
<keyword evidence="2" id="KW-1185">Reference proteome</keyword>
<dbReference type="Proteomes" id="UP001055072">
    <property type="component" value="Unassembled WGS sequence"/>
</dbReference>
<accession>A0ACB8U5A0</accession>
<sequence length="428" mass="47647">MVSADNLNFDCLELIVSYLAGPDLYSVTHVSRSFLTAALPLLYRTLSFNLGNGKRYPKVMSAFDTVKLHPGLAVHVHHIDIRMVPMVPMSIKMYPQFLSSLIQTLERCVNLKSLTCTPKDALPPLLAALDSLTSLEKIRINAHLTADQGNSLLSLKKLKSISLDGASWNVVDILPQWTLNLNTLLTCLTFSTVQELNEPVLRSILQNLPNLRGLHVVACPKIEHVTILQSLVHTPRLESLSFTAWDTRTIPHDMSPLPHLRHLAIDSNMGSPPVGDDGFDRSPQIWHFMLAKTRAWSCPLSSIMLKISDKITIPSSLVNELLDGHAGTLTSITLISCEFDMVSLRSVALRCTDLEKFAVRVPTRDIDVFADSLSYSHSLRLLHDVTETHVTHGAPFLNTSNVRILMELISSLTKVISYGRTWTVSFLF</sequence>
<organism evidence="1 2">
    <name type="scientific">Irpex rosettiformis</name>
    <dbReference type="NCBI Taxonomy" id="378272"/>
    <lineage>
        <taxon>Eukaryota</taxon>
        <taxon>Fungi</taxon>
        <taxon>Dikarya</taxon>
        <taxon>Basidiomycota</taxon>
        <taxon>Agaricomycotina</taxon>
        <taxon>Agaricomycetes</taxon>
        <taxon>Polyporales</taxon>
        <taxon>Irpicaceae</taxon>
        <taxon>Irpex</taxon>
    </lineage>
</organism>
<evidence type="ECO:0000313" key="2">
    <source>
        <dbReference type="Proteomes" id="UP001055072"/>
    </source>
</evidence>
<reference evidence="1" key="1">
    <citation type="journal article" date="2021" name="Environ. Microbiol.">
        <title>Gene family expansions and transcriptome signatures uncover fungal adaptations to wood decay.</title>
        <authorList>
            <person name="Hage H."/>
            <person name="Miyauchi S."/>
            <person name="Viragh M."/>
            <person name="Drula E."/>
            <person name="Min B."/>
            <person name="Chaduli D."/>
            <person name="Navarro D."/>
            <person name="Favel A."/>
            <person name="Norest M."/>
            <person name="Lesage-Meessen L."/>
            <person name="Balint B."/>
            <person name="Merenyi Z."/>
            <person name="de Eugenio L."/>
            <person name="Morin E."/>
            <person name="Martinez A.T."/>
            <person name="Baldrian P."/>
            <person name="Stursova M."/>
            <person name="Martinez M.J."/>
            <person name="Novotny C."/>
            <person name="Magnuson J.K."/>
            <person name="Spatafora J.W."/>
            <person name="Maurice S."/>
            <person name="Pangilinan J."/>
            <person name="Andreopoulos W."/>
            <person name="LaButti K."/>
            <person name="Hundley H."/>
            <person name="Na H."/>
            <person name="Kuo A."/>
            <person name="Barry K."/>
            <person name="Lipzen A."/>
            <person name="Henrissat B."/>
            <person name="Riley R."/>
            <person name="Ahrendt S."/>
            <person name="Nagy L.G."/>
            <person name="Grigoriev I.V."/>
            <person name="Martin F."/>
            <person name="Rosso M.N."/>
        </authorList>
    </citation>
    <scope>NUCLEOTIDE SEQUENCE</scope>
    <source>
        <strain evidence="1">CBS 384.51</strain>
    </source>
</reference>
<proteinExistence type="predicted"/>
<gene>
    <name evidence="1" type="ORF">BDY19DRAFT_942170</name>
</gene>
<name>A0ACB8U5A0_9APHY</name>
<dbReference type="EMBL" id="MU274910">
    <property type="protein sequence ID" value="KAI0089386.1"/>
    <property type="molecule type" value="Genomic_DNA"/>
</dbReference>
<protein>
    <submittedName>
        <fullName evidence="1">Uncharacterized protein</fullName>
    </submittedName>
</protein>